<reference evidence="9 10" key="1">
    <citation type="journal article" date="2021" name="Arch. Microbiol.">
        <title>Harenicola maris gen. nov., sp. nov. isolated from the Sea of Japan shallow sediments.</title>
        <authorList>
            <person name="Romanenko L.A."/>
            <person name="Kurilenko V.V."/>
            <person name="Chernysheva N.Y."/>
            <person name="Tekutyeva L.A."/>
            <person name="Velansky P.V."/>
            <person name="Svetashev V.I."/>
            <person name="Isaeva M.P."/>
        </authorList>
    </citation>
    <scope>NUCLEOTIDE SEQUENCE [LARGE SCALE GENOMIC DNA]</scope>
    <source>
        <strain evidence="9 10">KMM 3653</strain>
    </source>
</reference>
<evidence type="ECO:0000313" key="9">
    <source>
        <dbReference type="EMBL" id="MBT0958866.1"/>
    </source>
</evidence>
<evidence type="ECO:0000256" key="2">
    <source>
        <dbReference type="ARBA" id="ARBA00004749"/>
    </source>
</evidence>
<gene>
    <name evidence="9" type="ORF">IV417_15865</name>
</gene>
<dbReference type="AlphaFoldDB" id="A0AAP2CUN2"/>
<evidence type="ECO:0000256" key="6">
    <source>
        <dbReference type="ARBA" id="ARBA00023002"/>
    </source>
</evidence>
<keyword evidence="5" id="KW-0274">FAD</keyword>
<comment type="similarity">
    <text evidence="3">Belongs to the UbiH/COQ6 family.</text>
</comment>
<dbReference type="InterPro" id="IPR051205">
    <property type="entry name" value="UbiH/COQ6_monooxygenase"/>
</dbReference>
<dbReference type="EMBL" id="JADQAZ010000003">
    <property type="protein sequence ID" value="MBT0958866.1"/>
    <property type="molecule type" value="Genomic_DNA"/>
</dbReference>
<dbReference type="Proteomes" id="UP001315686">
    <property type="component" value="Unassembled WGS sequence"/>
</dbReference>
<evidence type="ECO:0000259" key="8">
    <source>
        <dbReference type="Pfam" id="PF01494"/>
    </source>
</evidence>
<dbReference type="Gene3D" id="3.50.50.60">
    <property type="entry name" value="FAD/NAD(P)-binding domain"/>
    <property type="match status" value="2"/>
</dbReference>
<dbReference type="SUPFAM" id="SSF51905">
    <property type="entry name" value="FAD/NAD(P)-binding domain"/>
    <property type="match status" value="1"/>
</dbReference>
<dbReference type="InterPro" id="IPR036188">
    <property type="entry name" value="FAD/NAD-bd_sf"/>
</dbReference>
<keyword evidence="6" id="KW-0560">Oxidoreductase</keyword>
<evidence type="ECO:0000256" key="1">
    <source>
        <dbReference type="ARBA" id="ARBA00001974"/>
    </source>
</evidence>
<keyword evidence="7 9" id="KW-0503">Monooxygenase</keyword>
<protein>
    <submittedName>
        <fullName evidence="9">FAD-dependent monooxygenase</fullName>
    </submittedName>
</protein>
<evidence type="ECO:0000256" key="5">
    <source>
        <dbReference type="ARBA" id="ARBA00022827"/>
    </source>
</evidence>
<evidence type="ECO:0000256" key="4">
    <source>
        <dbReference type="ARBA" id="ARBA00022630"/>
    </source>
</evidence>
<comment type="cofactor">
    <cofactor evidence="1">
        <name>FAD</name>
        <dbReference type="ChEBI" id="CHEBI:57692"/>
    </cofactor>
</comment>
<dbReference type="Pfam" id="PF01494">
    <property type="entry name" value="FAD_binding_3"/>
    <property type="match status" value="1"/>
</dbReference>
<comment type="caution">
    <text evidence="9">The sequence shown here is derived from an EMBL/GenBank/DDBJ whole genome shotgun (WGS) entry which is preliminary data.</text>
</comment>
<evidence type="ECO:0000313" key="10">
    <source>
        <dbReference type="Proteomes" id="UP001315686"/>
    </source>
</evidence>
<dbReference type="GO" id="GO:0004497">
    <property type="term" value="F:monooxygenase activity"/>
    <property type="evidence" value="ECO:0007669"/>
    <property type="project" value="UniProtKB-KW"/>
</dbReference>
<evidence type="ECO:0000256" key="3">
    <source>
        <dbReference type="ARBA" id="ARBA00005349"/>
    </source>
</evidence>
<organism evidence="9 10">
    <name type="scientific">Harenicola maris</name>
    <dbReference type="NCBI Taxonomy" id="2841044"/>
    <lineage>
        <taxon>Bacteria</taxon>
        <taxon>Pseudomonadati</taxon>
        <taxon>Pseudomonadota</taxon>
        <taxon>Alphaproteobacteria</taxon>
        <taxon>Rhodobacterales</taxon>
        <taxon>Paracoccaceae</taxon>
        <taxon>Harenicola</taxon>
    </lineage>
</organism>
<evidence type="ECO:0000256" key="7">
    <source>
        <dbReference type="ARBA" id="ARBA00023033"/>
    </source>
</evidence>
<keyword evidence="10" id="KW-1185">Reference proteome</keyword>
<dbReference type="InterPro" id="IPR002938">
    <property type="entry name" value="FAD-bd"/>
</dbReference>
<dbReference type="RefSeq" id="WP_327795082.1">
    <property type="nucleotide sequence ID" value="NZ_JADQAZ010000003.1"/>
</dbReference>
<accession>A0AAP2CUN2</accession>
<dbReference type="PANTHER" id="PTHR43876:SF7">
    <property type="entry name" value="UBIQUINONE BIOSYNTHESIS MONOOXYGENASE COQ6, MITOCHONDRIAL"/>
    <property type="match status" value="1"/>
</dbReference>
<dbReference type="PANTHER" id="PTHR43876">
    <property type="entry name" value="UBIQUINONE BIOSYNTHESIS MONOOXYGENASE COQ6, MITOCHONDRIAL"/>
    <property type="match status" value="1"/>
</dbReference>
<sequence length="396" mass="41009">MGREQTDIVIAGGGIAGLCAALGLGTSGFDVTLVTPEPAPDGTVRDQRSTAYLQPAQELLLEIGLWPALAPLATPLQSLQIIDSIGTPAVERTRRLFDAAELSGDPFGWNIPNTQMIAALHAAIARAPNITLRHGTGFAAMTPRDASGIIRLTDGTSIEAKLLVGADGRGSHVREAAGIAVHTNRYGQKALAFAVTHSAPHGNISTEIYNQGGPFTTVPLPDQDGKPASAIVWMNPGAEAQALAAMDAPAFNEAITARSCGVLGQMTLASTRQLWPIISQRAQALTAQRCALVAEAAHVLPPIGAQGLNTSLADIAALITAAAKYPNDPGTPQALAAYARARQGDIAARVAAIDLYNRVTASGAPIAQTLRLAGLKAVHGLPFLRQQVMKAGLGSH</sequence>
<dbReference type="GO" id="GO:0016705">
    <property type="term" value="F:oxidoreductase activity, acting on paired donors, with incorporation or reduction of molecular oxygen"/>
    <property type="evidence" value="ECO:0007669"/>
    <property type="project" value="InterPro"/>
</dbReference>
<dbReference type="GO" id="GO:0006744">
    <property type="term" value="P:ubiquinone biosynthetic process"/>
    <property type="evidence" value="ECO:0007669"/>
    <property type="project" value="InterPro"/>
</dbReference>
<dbReference type="NCBIfam" id="TIGR01988">
    <property type="entry name" value="Ubi-OHases"/>
    <property type="match status" value="1"/>
</dbReference>
<dbReference type="GO" id="GO:0071949">
    <property type="term" value="F:FAD binding"/>
    <property type="evidence" value="ECO:0007669"/>
    <property type="project" value="InterPro"/>
</dbReference>
<dbReference type="InterPro" id="IPR010971">
    <property type="entry name" value="UbiH/COQ6"/>
</dbReference>
<comment type="pathway">
    <text evidence="2">Cofactor biosynthesis; ubiquinone biosynthesis.</text>
</comment>
<dbReference type="PRINTS" id="PR00420">
    <property type="entry name" value="RNGMNOXGNASE"/>
</dbReference>
<feature type="domain" description="FAD-binding" evidence="8">
    <location>
        <begin position="6"/>
        <end position="343"/>
    </location>
</feature>
<name>A0AAP2CUN2_9RHOB</name>
<keyword evidence="4" id="KW-0285">Flavoprotein</keyword>
<proteinExistence type="inferred from homology"/>